<dbReference type="InterPro" id="IPR001304">
    <property type="entry name" value="C-type_lectin-like"/>
</dbReference>
<keyword evidence="4" id="KW-1185">Reference proteome</keyword>
<dbReference type="PROSITE" id="PS00615">
    <property type="entry name" value="C_TYPE_LECTIN_1"/>
    <property type="match status" value="1"/>
</dbReference>
<dbReference type="InterPro" id="IPR018378">
    <property type="entry name" value="C-type_lectin_CS"/>
</dbReference>
<dbReference type="InterPro" id="IPR016186">
    <property type="entry name" value="C-type_lectin-like/link_sf"/>
</dbReference>
<proteinExistence type="predicted"/>
<dbReference type="CDD" id="cd00037">
    <property type="entry name" value="CLECT"/>
    <property type="match status" value="1"/>
</dbReference>
<reference evidence="3" key="1">
    <citation type="submission" date="2019-08" db="EMBL/GenBank/DDBJ databases">
        <title>The improved chromosome-level genome for the pearl oyster Pinctada fucata martensii using PacBio sequencing and Hi-C.</title>
        <authorList>
            <person name="Zheng Z."/>
        </authorList>
    </citation>
    <scope>NUCLEOTIDE SEQUENCE</scope>
    <source>
        <strain evidence="3">ZZ-2019</strain>
        <tissue evidence="3">Adductor muscle</tissue>
    </source>
</reference>
<dbReference type="Gene3D" id="3.10.100.10">
    <property type="entry name" value="Mannose-Binding Protein A, subunit A"/>
    <property type="match status" value="1"/>
</dbReference>
<dbReference type="Proteomes" id="UP001186944">
    <property type="component" value="Unassembled WGS sequence"/>
</dbReference>
<organism evidence="3 4">
    <name type="scientific">Pinctada imbricata</name>
    <name type="common">Atlantic pearl-oyster</name>
    <name type="synonym">Pinctada martensii</name>
    <dbReference type="NCBI Taxonomy" id="66713"/>
    <lineage>
        <taxon>Eukaryota</taxon>
        <taxon>Metazoa</taxon>
        <taxon>Spiralia</taxon>
        <taxon>Lophotrochozoa</taxon>
        <taxon>Mollusca</taxon>
        <taxon>Bivalvia</taxon>
        <taxon>Autobranchia</taxon>
        <taxon>Pteriomorphia</taxon>
        <taxon>Pterioida</taxon>
        <taxon>Pterioidea</taxon>
        <taxon>Pteriidae</taxon>
        <taxon>Pinctada</taxon>
    </lineage>
</organism>
<sequence>WIGGTDFGTEGEWHWDHTGKHISNATYTNWFTNGHVEPNGKWNENCLMVLGGSSKWNDLFCDYVEAYLCEKN</sequence>
<dbReference type="AlphaFoldDB" id="A0AA88YL38"/>
<dbReference type="SUPFAM" id="SSF56436">
    <property type="entry name" value="C-type lectin-like"/>
    <property type="match status" value="1"/>
</dbReference>
<evidence type="ECO:0000313" key="4">
    <source>
        <dbReference type="Proteomes" id="UP001186944"/>
    </source>
</evidence>
<dbReference type="Pfam" id="PF00059">
    <property type="entry name" value="Lectin_C"/>
    <property type="match status" value="1"/>
</dbReference>
<protein>
    <recommendedName>
        <fullName evidence="2">C-type lectin domain-containing protein</fullName>
    </recommendedName>
</protein>
<evidence type="ECO:0000313" key="3">
    <source>
        <dbReference type="EMBL" id="KAK3098989.1"/>
    </source>
</evidence>
<dbReference type="InterPro" id="IPR016187">
    <property type="entry name" value="CTDL_fold"/>
</dbReference>
<evidence type="ECO:0000259" key="2">
    <source>
        <dbReference type="PROSITE" id="PS50041"/>
    </source>
</evidence>
<dbReference type="EMBL" id="VSWD01000007">
    <property type="protein sequence ID" value="KAK3098989.1"/>
    <property type="molecule type" value="Genomic_DNA"/>
</dbReference>
<accession>A0AA88YL38</accession>
<feature type="non-terminal residue" evidence="3">
    <location>
        <position position="1"/>
    </location>
</feature>
<evidence type="ECO:0000256" key="1">
    <source>
        <dbReference type="ARBA" id="ARBA00023157"/>
    </source>
</evidence>
<dbReference type="PROSITE" id="PS50041">
    <property type="entry name" value="C_TYPE_LECTIN_2"/>
    <property type="match status" value="1"/>
</dbReference>
<comment type="caution">
    <text evidence="3">The sequence shown here is derived from an EMBL/GenBank/DDBJ whole genome shotgun (WGS) entry which is preliminary data.</text>
</comment>
<name>A0AA88YL38_PINIB</name>
<gene>
    <name evidence="3" type="ORF">FSP39_024976</name>
</gene>
<feature type="domain" description="C-type lectin" evidence="2">
    <location>
        <begin position="1"/>
        <end position="70"/>
    </location>
</feature>
<keyword evidence="1" id="KW-1015">Disulfide bond</keyword>